<dbReference type="GO" id="GO:0051707">
    <property type="term" value="P:response to other organism"/>
    <property type="evidence" value="ECO:0007669"/>
    <property type="project" value="UniProtKB-ARBA"/>
</dbReference>
<name>A0A484NMY5_9ASTE</name>
<protein>
    <recommendedName>
        <fullName evidence="7">Leucine-rich repeat-containing N-terminal plant-type domain-containing protein</fullName>
    </recommendedName>
</protein>
<proteinExistence type="predicted"/>
<dbReference type="InterPro" id="IPR032675">
    <property type="entry name" value="LRR_dom_sf"/>
</dbReference>
<feature type="signal peptide" evidence="6">
    <location>
        <begin position="1"/>
        <end position="17"/>
    </location>
</feature>
<dbReference type="PROSITE" id="PS51450">
    <property type="entry name" value="LRR"/>
    <property type="match status" value="1"/>
</dbReference>
<accession>A0A484NMY5</accession>
<dbReference type="Pfam" id="PF13855">
    <property type="entry name" value="LRR_8"/>
    <property type="match status" value="2"/>
</dbReference>
<sequence length="430" mass="46419">MAAQFFFFIFFLVLLHALFLFNASAITHWQDIDALKQLKNSVNPDSVTPGSCLSSWNFTADPCDSILSEKFTCGLRCDAVVFSESRVTEIALDRSGYSGSLESVSWNLPYLQKLDLSGNSFDGYVPGDSFLNLTRLRVLSLSRNSFSGWIPSSLASLSALEEVYLDGNRFEGPVPSLGGLKNLTRLELQDNSFSGEFPELGGLASLRFVDASNNAFSGEMRASLPSSLVELVARNNIIEGNIPAGIAGLSSLQVLDLSHNRLTGSVPASLFTHPSLQQVNLSHNKYGSVQEPDPNSINTSQLVAVDLTHNEIRGSLPEFLGLLPRLSSLSLEYNKLSGMIPAQYALKGSGSGSSSGRVGENPSQFERLLLGGNYLFGAIPGPFLKAEPGSVTIRLGDNCLYRCPRKFAVCQGGEQKSLSECKAFGPTTLH</sequence>
<dbReference type="InterPro" id="IPR013210">
    <property type="entry name" value="LRR_N_plant-typ"/>
</dbReference>
<gene>
    <name evidence="8" type="ORF">CCAM_LOCUS44249</name>
</gene>
<evidence type="ECO:0000313" key="9">
    <source>
        <dbReference type="Proteomes" id="UP000595140"/>
    </source>
</evidence>
<evidence type="ECO:0000313" key="8">
    <source>
        <dbReference type="EMBL" id="VFR02474.1"/>
    </source>
</evidence>
<keyword evidence="1" id="KW-0433">Leucine-rich repeat</keyword>
<dbReference type="InterPro" id="IPR003591">
    <property type="entry name" value="Leu-rich_rpt_typical-subtyp"/>
</dbReference>
<keyword evidence="5" id="KW-0472">Membrane</keyword>
<dbReference type="AlphaFoldDB" id="A0A484NMY5"/>
<keyword evidence="4" id="KW-1133">Transmembrane helix</keyword>
<keyword evidence="2" id="KW-0812">Transmembrane</keyword>
<keyword evidence="3" id="KW-0677">Repeat</keyword>
<evidence type="ECO:0000256" key="1">
    <source>
        <dbReference type="ARBA" id="ARBA00022614"/>
    </source>
</evidence>
<feature type="domain" description="Leucine-rich repeat-containing N-terminal plant-type" evidence="7">
    <location>
        <begin position="30"/>
        <end position="63"/>
    </location>
</feature>
<reference evidence="8 9" key="1">
    <citation type="submission" date="2018-04" db="EMBL/GenBank/DDBJ databases">
        <authorList>
            <person name="Vogel A."/>
        </authorList>
    </citation>
    <scope>NUCLEOTIDE SEQUENCE [LARGE SCALE GENOMIC DNA]</scope>
</reference>
<dbReference type="EMBL" id="OOIL02006828">
    <property type="protein sequence ID" value="VFR02474.1"/>
    <property type="molecule type" value="Genomic_DNA"/>
</dbReference>
<dbReference type="InterPro" id="IPR053213">
    <property type="entry name" value="RLP29"/>
</dbReference>
<dbReference type="OrthoDB" id="676979at2759"/>
<evidence type="ECO:0000256" key="4">
    <source>
        <dbReference type="ARBA" id="ARBA00022989"/>
    </source>
</evidence>
<dbReference type="PANTHER" id="PTHR48009">
    <property type="entry name" value="LEUCINE-RICH REPEAT (LRR) FAMILY PROTEIN"/>
    <property type="match status" value="1"/>
</dbReference>
<dbReference type="Pfam" id="PF08263">
    <property type="entry name" value="LRRNT_2"/>
    <property type="match status" value="1"/>
</dbReference>
<evidence type="ECO:0000259" key="7">
    <source>
        <dbReference type="Pfam" id="PF08263"/>
    </source>
</evidence>
<organism evidence="8 9">
    <name type="scientific">Cuscuta campestris</name>
    <dbReference type="NCBI Taxonomy" id="132261"/>
    <lineage>
        <taxon>Eukaryota</taxon>
        <taxon>Viridiplantae</taxon>
        <taxon>Streptophyta</taxon>
        <taxon>Embryophyta</taxon>
        <taxon>Tracheophyta</taxon>
        <taxon>Spermatophyta</taxon>
        <taxon>Magnoliopsida</taxon>
        <taxon>eudicotyledons</taxon>
        <taxon>Gunneridae</taxon>
        <taxon>Pentapetalae</taxon>
        <taxon>asterids</taxon>
        <taxon>lamiids</taxon>
        <taxon>Solanales</taxon>
        <taxon>Convolvulaceae</taxon>
        <taxon>Cuscuteae</taxon>
        <taxon>Cuscuta</taxon>
        <taxon>Cuscuta subgen. Grammica</taxon>
        <taxon>Cuscuta sect. Cleistogrammica</taxon>
    </lineage>
</organism>
<dbReference type="PRINTS" id="PR00019">
    <property type="entry name" value="LEURICHRPT"/>
</dbReference>
<dbReference type="SUPFAM" id="SSF52058">
    <property type="entry name" value="L domain-like"/>
    <property type="match status" value="1"/>
</dbReference>
<dbReference type="Proteomes" id="UP000595140">
    <property type="component" value="Unassembled WGS sequence"/>
</dbReference>
<evidence type="ECO:0000256" key="2">
    <source>
        <dbReference type="ARBA" id="ARBA00022692"/>
    </source>
</evidence>
<evidence type="ECO:0000256" key="5">
    <source>
        <dbReference type="ARBA" id="ARBA00023136"/>
    </source>
</evidence>
<dbReference type="Gene3D" id="3.80.10.10">
    <property type="entry name" value="Ribonuclease Inhibitor"/>
    <property type="match status" value="3"/>
</dbReference>
<dbReference type="SMART" id="SM00369">
    <property type="entry name" value="LRR_TYP"/>
    <property type="match status" value="5"/>
</dbReference>
<evidence type="ECO:0000256" key="6">
    <source>
        <dbReference type="SAM" id="SignalP"/>
    </source>
</evidence>
<dbReference type="PANTHER" id="PTHR48009:SF7">
    <property type="entry name" value="LEUCINE-RICH REPEAT (LRR) FAMILY PROTEIN"/>
    <property type="match status" value="1"/>
</dbReference>
<dbReference type="InterPro" id="IPR001611">
    <property type="entry name" value="Leu-rich_rpt"/>
</dbReference>
<keyword evidence="9" id="KW-1185">Reference proteome</keyword>
<dbReference type="GO" id="GO:0006952">
    <property type="term" value="P:defense response"/>
    <property type="evidence" value="ECO:0007669"/>
    <property type="project" value="UniProtKB-ARBA"/>
</dbReference>
<evidence type="ECO:0000256" key="3">
    <source>
        <dbReference type="ARBA" id="ARBA00022737"/>
    </source>
</evidence>
<dbReference type="FunFam" id="3.80.10.10:FF:001678">
    <property type="entry name" value="Calmodulin-binding receptor kinase CaMRLK"/>
    <property type="match status" value="1"/>
</dbReference>
<feature type="chain" id="PRO_5019738591" description="Leucine-rich repeat-containing N-terminal plant-type domain-containing protein" evidence="6">
    <location>
        <begin position="18"/>
        <end position="430"/>
    </location>
</feature>
<keyword evidence="6" id="KW-0732">Signal</keyword>